<name>A0ABN3HHH8_9ACTN</name>
<dbReference type="RefSeq" id="WP_344618587.1">
    <property type="nucleotide sequence ID" value="NZ_BAAARV010000086.1"/>
</dbReference>
<dbReference type="EMBL" id="BAAARV010000086">
    <property type="protein sequence ID" value="GAA2380386.1"/>
    <property type="molecule type" value="Genomic_DNA"/>
</dbReference>
<sequence length="269" mass="29723">MAKRAPGLGAVQETMLITLHARARCGDEAAARLVEAIDYDFAPMQRNAGATELFHVLRCAALDEWTRQFLAECPHGTVVELGAGLSTRADRLDNGTAHWCYVDLPDATELRRALLPDGERRRTITGSVLEDGWADAVAADPGPYLFLAEGVLVYLEPAGVRRALTTVATRFPGCRVALDTHGEWIVKRSRGPLTRMAADLVWACEDPKALQDWDLGLTLRESWPLSRPDWVVRRALPRHTRLTLAAVNAFVPRRMTNSRVNLYSVDATG</sequence>
<keyword evidence="4" id="KW-1185">Reference proteome</keyword>
<dbReference type="InterPro" id="IPR029063">
    <property type="entry name" value="SAM-dependent_MTases_sf"/>
</dbReference>
<gene>
    <name evidence="3" type="ORF">GCM10010170_087610</name>
</gene>
<dbReference type="Proteomes" id="UP001501444">
    <property type="component" value="Unassembled WGS sequence"/>
</dbReference>
<dbReference type="SUPFAM" id="SSF53335">
    <property type="entry name" value="S-adenosyl-L-methionine-dependent methyltransferases"/>
    <property type="match status" value="1"/>
</dbReference>
<dbReference type="Pfam" id="PF04072">
    <property type="entry name" value="LCM"/>
    <property type="match status" value="1"/>
</dbReference>
<dbReference type="PANTHER" id="PTHR43619">
    <property type="entry name" value="S-ADENOSYL-L-METHIONINE-DEPENDENT METHYLTRANSFERASE YKTD-RELATED"/>
    <property type="match status" value="1"/>
</dbReference>
<dbReference type="GO" id="GO:0032259">
    <property type="term" value="P:methylation"/>
    <property type="evidence" value="ECO:0007669"/>
    <property type="project" value="UniProtKB-KW"/>
</dbReference>
<reference evidence="3 4" key="1">
    <citation type="journal article" date="2019" name="Int. J. Syst. Evol. Microbiol.">
        <title>The Global Catalogue of Microorganisms (GCM) 10K type strain sequencing project: providing services to taxonomists for standard genome sequencing and annotation.</title>
        <authorList>
            <consortium name="The Broad Institute Genomics Platform"/>
            <consortium name="The Broad Institute Genome Sequencing Center for Infectious Disease"/>
            <person name="Wu L."/>
            <person name="Ma J."/>
        </authorList>
    </citation>
    <scope>NUCLEOTIDE SEQUENCE [LARGE SCALE GENOMIC DNA]</scope>
    <source>
        <strain evidence="3 4">JCM 3272</strain>
    </source>
</reference>
<evidence type="ECO:0000313" key="3">
    <source>
        <dbReference type="EMBL" id="GAA2380386.1"/>
    </source>
</evidence>
<comment type="caution">
    <text evidence="3">The sequence shown here is derived from an EMBL/GenBank/DDBJ whole genome shotgun (WGS) entry which is preliminary data.</text>
</comment>
<keyword evidence="1 3" id="KW-0489">Methyltransferase</keyword>
<dbReference type="GO" id="GO:0008168">
    <property type="term" value="F:methyltransferase activity"/>
    <property type="evidence" value="ECO:0007669"/>
    <property type="project" value="UniProtKB-KW"/>
</dbReference>
<dbReference type="PANTHER" id="PTHR43619:SF2">
    <property type="entry name" value="S-ADENOSYL-L-METHIONINE-DEPENDENT METHYLTRANSFERASES SUPERFAMILY PROTEIN"/>
    <property type="match status" value="1"/>
</dbReference>
<evidence type="ECO:0000256" key="2">
    <source>
        <dbReference type="ARBA" id="ARBA00022679"/>
    </source>
</evidence>
<accession>A0ABN3HHH8</accession>
<organism evidence="3 4">
    <name type="scientific">Dactylosporangium salmoneum</name>
    <dbReference type="NCBI Taxonomy" id="53361"/>
    <lineage>
        <taxon>Bacteria</taxon>
        <taxon>Bacillati</taxon>
        <taxon>Actinomycetota</taxon>
        <taxon>Actinomycetes</taxon>
        <taxon>Micromonosporales</taxon>
        <taxon>Micromonosporaceae</taxon>
        <taxon>Dactylosporangium</taxon>
    </lineage>
</organism>
<dbReference type="PIRSF" id="PIRSF028177">
    <property type="entry name" value="Polyketide_synth_Omtfrase_TcmP"/>
    <property type="match status" value="1"/>
</dbReference>
<dbReference type="InterPro" id="IPR016874">
    <property type="entry name" value="TcmP-like"/>
</dbReference>
<protein>
    <submittedName>
        <fullName evidence="3">Class I SAM-dependent methyltransferase</fullName>
    </submittedName>
</protein>
<keyword evidence="2" id="KW-0808">Transferase</keyword>
<dbReference type="InterPro" id="IPR007213">
    <property type="entry name" value="Ppm1/Ppm2/Tcmp"/>
</dbReference>
<evidence type="ECO:0000256" key="1">
    <source>
        <dbReference type="ARBA" id="ARBA00022603"/>
    </source>
</evidence>
<evidence type="ECO:0000313" key="4">
    <source>
        <dbReference type="Proteomes" id="UP001501444"/>
    </source>
</evidence>
<proteinExistence type="predicted"/>
<dbReference type="Gene3D" id="3.40.50.150">
    <property type="entry name" value="Vaccinia Virus protein VP39"/>
    <property type="match status" value="1"/>
</dbReference>